<sequence>MENTCGLKSYGLGLTQLRKLAKTIGRNHQLALECWQSDYYDLRVIGLLIDEPKKITVEQAENQVESLSAGMLTHVFSFCDATLAKSAIAFDMAVRWQNSDSLPRKISAYGLLYELSKNKRDSRLNDEFFLTTISQINQTIDNEPKAVRLSMGTALMGIGKRNLTLNKAAIDVAKRIGAIDFNEGGSKCEPFDILKHLTSDYLKQKFAS</sequence>
<dbReference type="PANTHER" id="PTHR41291">
    <property type="entry name" value="DNA ALKYLATION REPAIR PROTEIN"/>
    <property type="match status" value="1"/>
</dbReference>
<accession>A0ABP3WQQ3</accession>
<keyword evidence="2" id="KW-1185">Reference proteome</keyword>
<comment type="caution">
    <text evidence="1">The sequence shown here is derived from an EMBL/GenBank/DDBJ whole genome shotgun (WGS) entry which is preliminary data.</text>
</comment>
<dbReference type="Pfam" id="PF08713">
    <property type="entry name" value="DNA_alkylation"/>
    <property type="match status" value="1"/>
</dbReference>
<gene>
    <name evidence="1" type="ORF">GCM10009114_11730</name>
</gene>
<dbReference type="SUPFAM" id="SSF48371">
    <property type="entry name" value="ARM repeat"/>
    <property type="match status" value="1"/>
</dbReference>
<protein>
    <submittedName>
        <fullName evidence="1">Uncharacterized protein</fullName>
    </submittedName>
</protein>
<proteinExistence type="predicted"/>
<dbReference type="Gene3D" id="1.25.10.90">
    <property type="match status" value="1"/>
</dbReference>
<dbReference type="PANTHER" id="PTHR41291:SF1">
    <property type="entry name" value="DNA ALKYLATION REPAIR PROTEIN"/>
    <property type="match status" value="1"/>
</dbReference>
<organism evidence="1 2">
    <name type="scientific">Aliiglaciecola litoralis</name>
    <dbReference type="NCBI Taxonomy" id="582857"/>
    <lineage>
        <taxon>Bacteria</taxon>
        <taxon>Pseudomonadati</taxon>
        <taxon>Pseudomonadota</taxon>
        <taxon>Gammaproteobacteria</taxon>
        <taxon>Alteromonadales</taxon>
        <taxon>Alteromonadaceae</taxon>
        <taxon>Aliiglaciecola</taxon>
    </lineage>
</organism>
<dbReference type="InterPro" id="IPR016024">
    <property type="entry name" value="ARM-type_fold"/>
</dbReference>
<evidence type="ECO:0000313" key="2">
    <source>
        <dbReference type="Proteomes" id="UP001500359"/>
    </source>
</evidence>
<reference evidence="2" key="1">
    <citation type="journal article" date="2019" name="Int. J. Syst. Evol. Microbiol.">
        <title>The Global Catalogue of Microorganisms (GCM) 10K type strain sequencing project: providing services to taxonomists for standard genome sequencing and annotation.</title>
        <authorList>
            <consortium name="The Broad Institute Genomics Platform"/>
            <consortium name="The Broad Institute Genome Sequencing Center for Infectious Disease"/>
            <person name="Wu L."/>
            <person name="Ma J."/>
        </authorList>
    </citation>
    <scope>NUCLEOTIDE SEQUENCE [LARGE SCALE GENOMIC DNA]</scope>
    <source>
        <strain evidence="2">JCM 15896</strain>
    </source>
</reference>
<dbReference type="Proteomes" id="UP001500359">
    <property type="component" value="Unassembled WGS sequence"/>
</dbReference>
<name>A0ABP3WQQ3_9ALTE</name>
<dbReference type="EMBL" id="BAAAFD010000002">
    <property type="protein sequence ID" value="GAA0854755.1"/>
    <property type="molecule type" value="Genomic_DNA"/>
</dbReference>
<evidence type="ECO:0000313" key="1">
    <source>
        <dbReference type="EMBL" id="GAA0854755.1"/>
    </source>
</evidence>
<dbReference type="RefSeq" id="WP_343857507.1">
    <property type="nucleotide sequence ID" value="NZ_BAAAFD010000002.1"/>
</dbReference>
<dbReference type="InterPro" id="IPR014825">
    <property type="entry name" value="DNA_alkylation"/>
</dbReference>